<dbReference type="Proteomes" id="UP000663623">
    <property type="component" value="Chromosome"/>
</dbReference>
<protein>
    <submittedName>
        <fullName evidence="1">Uncharacterized protein</fullName>
    </submittedName>
</protein>
<keyword evidence="2" id="KW-1185">Reference proteome</keyword>
<gene>
    <name evidence="1" type="ORF">CaldiYA01_21810</name>
</gene>
<evidence type="ECO:0000313" key="2">
    <source>
        <dbReference type="Proteomes" id="UP000663623"/>
    </source>
</evidence>
<reference evidence="1 2" key="1">
    <citation type="submission" date="2021-02" db="EMBL/GenBank/DDBJ databases">
        <title>Nitrogen-fixing ability and nitrogen fixation related genes of thermophilic fermentative bacteria in the genus Caldicellulosiruptor.</title>
        <authorList>
            <person name="Chen Y."/>
            <person name="Nishihara A."/>
            <person name="Haruta S."/>
        </authorList>
    </citation>
    <scope>NUCLEOTIDE SEQUENCE [LARGE SCALE GENOMIC DNA]</scope>
    <source>
        <strain evidence="1 2">YA01</strain>
    </source>
</reference>
<proteinExistence type="predicted"/>
<organism evidence="1 2">
    <name type="scientific">Caldicellulosiruptor diazotrophicus</name>
    <dbReference type="NCBI Taxonomy" id="2806205"/>
    <lineage>
        <taxon>Bacteria</taxon>
        <taxon>Bacillati</taxon>
        <taxon>Bacillota</taxon>
        <taxon>Bacillota incertae sedis</taxon>
        <taxon>Caldicellulosiruptorales</taxon>
        <taxon>Caldicellulosiruptoraceae</taxon>
        <taxon>Caldicellulosiruptor</taxon>
    </lineage>
</organism>
<dbReference type="RefSeq" id="WP_207179638.1">
    <property type="nucleotide sequence ID" value="NZ_AP024480.1"/>
</dbReference>
<name>A0ABN6E9L6_9FIRM</name>
<accession>A0ABN6E9L6</accession>
<dbReference type="EMBL" id="AP024480">
    <property type="protein sequence ID" value="BCS82221.1"/>
    <property type="molecule type" value="Genomic_DNA"/>
</dbReference>
<sequence>MIVYIPVEPNKKKMILENGINIEKDYNKKIGMWGVYVKCISGFLTPEHIAADWIAVSVDTQKTYIANHDLWLAYKLSKNEVFNKMYITSIVNTKKYRFGQYRSPEVLIMSSINKENIVDVKDQIGLCDKILFQNDQIYIDCLVEKIFQNTNVAKHIIVDYFTKLCLQNTDFSAQVVERDGNKLYVFINRKEECAWTVEISQ</sequence>
<evidence type="ECO:0000313" key="1">
    <source>
        <dbReference type="EMBL" id="BCS82221.1"/>
    </source>
</evidence>